<accession>A0A2U3D9M1</accession>
<dbReference type="Proteomes" id="UP000245380">
    <property type="component" value="Unassembled WGS sequence"/>
</dbReference>
<organism evidence="6 7">
    <name type="scientific">Sulfoacidibacillus thermotolerans</name>
    <name type="common">Acidibacillus sulfuroxidans</name>
    <dbReference type="NCBI Taxonomy" id="1765684"/>
    <lineage>
        <taxon>Bacteria</taxon>
        <taxon>Bacillati</taxon>
        <taxon>Bacillota</taxon>
        <taxon>Bacilli</taxon>
        <taxon>Bacillales</taxon>
        <taxon>Alicyclobacillaceae</taxon>
        <taxon>Sulfoacidibacillus</taxon>
    </lineage>
</organism>
<comment type="similarity">
    <text evidence="1">Belongs to the low molecular weight phosphotyrosine protein phosphatase family.</text>
</comment>
<dbReference type="Pfam" id="PF01451">
    <property type="entry name" value="LMWPc"/>
    <property type="match status" value="1"/>
</dbReference>
<dbReference type="AlphaFoldDB" id="A0A2U3D9M1"/>
<sequence length="175" mass="19244">MEGDTMYEILFVCTGNTCRSPMAERIMANLLKQSGLDTQVSVSSAGLFALTGDAMSPGAQAALLRRGIGQGETHKARRLTEEQITQADLVLTMTEAHKKTLLQAFPKFQEKIFTLLEYAKESAGEGGVSADQLPTSLDVQDPFGLDDEEYERAARQIEDACVSIIQRFQNNRQLP</sequence>
<dbReference type="SUPFAM" id="SSF52788">
    <property type="entry name" value="Phosphotyrosine protein phosphatases I"/>
    <property type="match status" value="1"/>
</dbReference>
<name>A0A2U3D9M1_SULT2</name>
<evidence type="ECO:0000259" key="5">
    <source>
        <dbReference type="SMART" id="SM00226"/>
    </source>
</evidence>
<keyword evidence="7" id="KW-1185">Reference proteome</keyword>
<dbReference type="PANTHER" id="PTHR11717">
    <property type="entry name" value="LOW MOLECULAR WEIGHT PROTEIN TYROSINE PHOSPHATASE"/>
    <property type="match status" value="1"/>
</dbReference>
<dbReference type="OrthoDB" id="9784339at2"/>
<evidence type="ECO:0000256" key="4">
    <source>
        <dbReference type="PIRSR" id="PIRSR617867-1"/>
    </source>
</evidence>
<dbReference type="InterPro" id="IPR036196">
    <property type="entry name" value="Ptyr_pPase_sf"/>
</dbReference>
<dbReference type="GO" id="GO:0004725">
    <property type="term" value="F:protein tyrosine phosphatase activity"/>
    <property type="evidence" value="ECO:0007669"/>
    <property type="project" value="InterPro"/>
</dbReference>
<feature type="active site" description="Proton donor" evidence="4">
    <location>
        <position position="141"/>
    </location>
</feature>
<evidence type="ECO:0000256" key="3">
    <source>
        <dbReference type="ARBA" id="ARBA00022912"/>
    </source>
</evidence>
<dbReference type="SMART" id="SM00226">
    <property type="entry name" value="LMWPc"/>
    <property type="match status" value="1"/>
</dbReference>
<reference evidence="6 7" key="1">
    <citation type="submission" date="2016-11" db="EMBL/GenBank/DDBJ databases">
        <title>Comparative genomics of Acidibacillus ferroxidans species.</title>
        <authorList>
            <person name="Oliveira G."/>
            <person name="Nunes G."/>
            <person name="Oliveira R."/>
            <person name="Araujo F."/>
            <person name="Salim A."/>
            <person name="Scholte L."/>
            <person name="Morais D."/>
            <person name="Nancucheo I."/>
            <person name="Johnson D.B."/>
            <person name="Grail B."/>
            <person name="Bittencourt J."/>
            <person name="Valadares R."/>
        </authorList>
    </citation>
    <scope>NUCLEOTIDE SEQUENCE [LARGE SCALE GENOMIC DNA]</scope>
    <source>
        <strain evidence="6 7">Y002</strain>
    </source>
</reference>
<evidence type="ECO:0000313" key="6">
    <source>
        <dbReference type="EMBL" id="PWI57965.1"/>
    </source>
</evidence>
<dbReference type="Gene3D" id="3.40.50.2300">
    <property type="match status" value="1"/>
</dbReference>
<feature type="domain" description="Phosphotyrosine protein phosphatase I" evidence="5">
    <location>
        <begin position="7"/>
        <end position="167"/>
    </location>
</feature>
<dbReference type="InterPro" id="IPR050438">
    <property type="entry name" value="LMW_PTPase"/>
</dbReference>
<comment type="caution">
    <text evidence="6">The sequence shown here is derived from an EMBL/GenBank/DDBJ whole genome shotgun (WGS) entry which is preliminary data.</text>
</comment>
<evidence type="ECO:0000313" key="7">
    <source>
        <dbReference type="Proteomes" id="UP000245380"/>
    </source>
</evidence>
<dbReference type="PANTHER" id="PTHR11717:SF31">
    <property type="entry name" value="LOW MOLECULAR WEIGHT PROTEIN-TYROSINE-PHOSPHATASE ETP-RELATED"/>
    <property type="match status" value="1"/>
</dbReference>
<feature type="active site" description="Nucleophile" evidence="4">
    <location>
        <position position="13"/>
    </location>
</feature>
<dbReference type="EMBL" id="MPDK01000007">
    <property type="protein sequence ID" value="PWI57965.1"/>
    <property type="molecule type" value="Genomic_DNA"/>
</dbReference>
<keyword evidence="2" id="KW-0378">Hydrolase</keyword>
<protein>
    <recommendedName>
        <fullName evidence="5">Phosphotyrosine protein phosphatase I domain-containing protein</fullName>
    </recommendedName>
</protein>
<dbReference type="CDD" id="cd16344">
    <property type="entry name" value="LMWPAP"/>
    <property type="match status" value="1"/>
</dbReference>
<dbReference type="InterPro" id="IPR017867">
    <property type="entry name" value="Tyr_phospatase_low_mol_wt"/>
</dbReference>
<feature type="active site" evidence="4">
    <location>
        <position position="19"/>
    </location>
</feature>
<evidence type="ECO:0000256" key="1">
    <source>
        <dbReference type="ARBA" id="ARBA00011063"/>
    </source>
</evidence>
<evidence type="ECO:0000256" key="2">
    <source>
        <dbReference type="ARBA" id="ARBA00022801"/>
    </source>
</evidence>
<proteinExistence type="inferred from homology"/>
<keyword evidence="3" id="KW-0904">Protein phosphatase</keyword>
<gene>
    <name evidence="6" type="ORF">BM613_06055</name>
</gene>
<dbReference type="InterPro" id="IPR023485">
    <property type="entry name" value="Ptyr_pPase"/>
</dbReference>
<dbReference type="PRINTS" id="PR00719">
    <property type="entry name" value="LMWPTPASE"/>
</dbReference>